<evidence type="ECO:0000313" key="1">
    <source>
        <dbReference type="EMBL" id="MBW95357.1"/>
    </source>
</evidence>
<name>A0A2P2JPI0_RHIMU</name>
<organism evidence="1">
    <name type="scientific">Rhizophora mucronata</name>
    <name type="common">Asiatic mangrove</name>
    <dbReference type="NCBI Taxonomy" id="61149"/>
    <lineage>
        <taxon>Eukaryota</taxon>
        <taxon>Viridiplantae</taxon>
        <taxon>Streptophyta</taxon>
        <taxon>Embryophyta</taxon>
        <taxon>Tracheophyta</taxon>
        <taxon>Spermatophyta</taxon>
        <taxon>Magnoliopsida</taxon>
        <taxon>eudicotyledons</taxon>
        <taxon>Gunneridae</taxon>
        <taxon>Pentapetalae</taxon>
        <taxon>rosids</taxon>
        <taxon>fabids</taxon>
        <taxon>Malpighiales</taxon>
        <taxon>Rhizophoraceae</taxon>
        <taxon>Rhizophora</taxon>
    </lineage>
</organism>
<protein>
    <submittedName>
        <fullName evidence="1">Defective in cullin neddylation protein</fullName>
    </submittedName>
</protein>
<sequence>MDSSDSNRFDIFEIYRSYCDVRSGKAQKDVSNGPGDEAQRCKFSREALAQLLKFVETCLPTRYQN</sequence>
<dbReference type="EMBL" id="GGEC01014874">
    <property type="protein sequence ID" value="MBW95357.1"/>
    <property type="molecule type" value="Transcribed_RNA"/>
</dbReference>
<proteinExistence type="predicted"/>
<accession>A0A2P2JPI0</accession>
<reference evidence="1" key="1">
    <citation type="submission" date="2018-02" db="EMBL/GenBank/DDBJ databases">
        <title>Rhizophora mucronata_Transcriptome.</title>
        <authorList>
            <person name="Meera S.P."/>
            <person name="Sreeshan A."/>
            <person name="Augustine A."/>
        </authorList>
    </citation>
    <scope>NUCLEOTIDE SEQUENCE</scope>
    <source>
        <tissue evidence="1">Leaf</tissue>
    </source>
</reference>
<dbReference type="AlphaFoldDB" id="A0A2P2JPI0"/>